<dbReference type="AlphaFoldDB" id="A0A2U3PYF6"/>
<dbReference type="Proteomes" id="UP000246085">
    <property type="component" value="Chromosome BRAD3257"/>
</dbReference>
<organism evidence="1 2">
    <name type="scientific">Bradyrhizobium vignae</name>
    <dbReference type="NCBI Taxonomy" id="1549949"/>
    <lineage>
        <taxon>Bacteria</taxon>
        <taxon>Pseudomonadati</taxon>
        <taxon>Pseudomonadota</taxon>
        <taxon>Alphaproteobacteria</taxon>
        <taxon>Hyphomicrobiales</taxon>
        <taxon>Nitrobacteraceae</taxon>
        <taxon>Bradyrhizobium</taxon>
    </lineage>
</organism>
<dbReference type="KEGG" id="bvz:BRAD3257_3087"/>
<protein>
    <submittedName>
        <fullName evidence="1">Uncharacterized protein</fullName>
    </submittedName>
</protein>
<sequence length="55" mass="5730">MADGHYTADSAIVFAFKLAVPGRKGRQGGPEEQVVAALARCKSANEAMLLASPLN</sequence>
<dbReference type="RefSeq" id="WP_160118811.1">
    <property type="nucleotide sequence ID" value="NZ_LS398110.1"/>
</dbReference>
<evidence type="ECO:0000313" key="1">
    <source>
        <dbReference type="EMBL" id="SPP94136.1"/>
    </source>
</evidence>
<evidence type="ECO:0000313" key="2">
    <source>
        <dbReference type="Proteomes" id="UP000246085"/>
    </source>
</evidence>
<name>A0A2U3PYF6_9BRAD</name>
<proteinExistence type="predicted"/>
<dbReference type="EMBL" id="LS398110">
    <property type="protein sequence ID" value="SPP94136.1"/>
    <property type="molecule type" value="Genomic_DNA"/>
</dbReference>
<reference evidence="1 2" key="1">
    <citation type="submission" date="2018-03" db="EMBL/GenBank/DDBJ databases">
        <authorList>
            <person name="Gully D."/>
        </authorList>
    </citation>
    <scope>NUCLEOTIDE SEQUENCE [LARGE SCALE GENOMIC DNA]</scope>
    <source>
        <strain evidence="1">ORS3257</strain>
    </source>
</reference>
<gene>
    <name evidence="1" type="ORF">BRAD3257_3087</name>
</gene>
<accession>A0A2U3PYF6</accession>